<dbReference type="SMR" id="C4R9G1"/>
<dbReference type="PROSITE" id="PS01031">
    <property type="entry name" value="SHSP"/>
    <property type="match status" value="1"/>
</dbReference>
<organism evidence="6">
    <name type="scientific">Komagataella phaffii (strain GS115 / ATCC 20864)</name>
    <name type="common">Yeast</name>
    <name type="synonym">Pichia pastoris</name>
    <dbReference type="NCBI Taxonomy" id="644223"/>
    <lineage>
        <taxon>Eukaryota</taxon>
        <taxon>Fungi</taxon>
        <taxon>Dikarya</taxon>
        <taxon>Ascomycota</taxon>
        <taxon>Saccharomycotina</taxon>
        <taxon>Pichiomycetes</taxon>
        <taxon>Pichiales</taxon>
        <taxon>Pichiaceae</taxon>
        <taxon>Komagataella</taxon>
    </lineage>
</organism>
<feature type="region of interest" description="Disordered" evidence="4">
    <location>
        <begin position="629"/>
        <end position="650"/>
    </location>
</feature>
<protein>
    <submittedName>
        <fullName evidence="6">Peptidyl-prolyl isomerase</fullName>
    </submittedName>
</protein>
<dbReference type="InParanoid" id="C4R9G1"/>
<evidence type="ECO:0000259" key="5">
    <source>
        <dbReference type="PROSITE" id="PS01031"/>
    </source>
</evidence>
<evidence type="ECO:0000256" key="4">
    <source>
        <dbReference type="SAM" id="MobiDB-lite"/>
    </source>
</evidence>
<evidence type="ECO:0000256" key="2">
    <source>
        <dbReference type="PROSITE-ProRule" id="PRU00285"/>
    </source>
</evidence>
<feature type="compositionally biased region" description="Low complexity" evidence="4">
    <location>
        <begin position="39"/>
        <end position="60"/>
    </location>
</feature>
<dbReference type="InterPro" id="IPR029000">
    <property type="entry name" value="Cyclophilin-like_dom_sf"/>
</dbReference>
<evidence type="ECO:0000313" key="6">
    <source>
        <dbReference type="EMBL" id="CAY67056.1"/>
    </source>
</evidence>
<feature type="compositionally biased region" description="Polar residues" evidence="4">
    <location>
        <begin position="716"/>
        <end position="727"/>
    </location>
</feature>
<dbReference type="STRING" id="644223.C4R9G1"/>
<dbReference type="InterPro" id="IPR008978">
    <property type="entry name" value="HSP20-like_chaperone"/>
</dbReference>
<reference evidence="6" key="1">
    <citation type="journal article" date="2009" name="Nat. Biotechnol.">
        <title>Genome sequence of the recombinant protein production host Pichia pastoris.</title>
        <authorList>
            <person name="De Schutter K."/>
            <person name="Lin Y.C."/>
            <person name="Tiels P."/>
            <person name="Van Hecke A."/>
            <person name="Glinka S."/>
            <person name="Weber-Lehmann J."/>
            <person name="Rouze P."/>
            <person name="Van de Peer Y."/>
            <person name="Callewaert N."/>
        </authorList>
    </citation>
    <scope>NUCLEOTIDE SEQUENCE [LARGE SCALE GENOMIC DNA]</scope>
    <source>
        <strain evidence="6">GS115</strain>
    </source>
</reference>
<evidence type="ECO:0000256" key="1">
    <source>
        <dbReference type="ARBA" id="ARBA00023016"/>
    </source>
</evidence>
<feature type="region of interest" description="Disordered" evidence="4">
    <location>
        <begin position="190"/>
        <end position="254"/>
    </location>
</feature>
<dbReference type="SUPFAM" id="SSF49764">
    <property type="entry name" value="HSP20-like chaperones"/>
    <property type="match status" value="1"/>
</dbReference>
<dbReference type="AlphaFoldDB" id="C4R9G1"/>
<dbReference type="Pfam" id="PF00011">
    <property type="entry name" value="HSP20"/>
    <property type="match status" value="1"/>
</dbReference>
<dbReference type="PANTHER" id="PTHR11527">
    <property type="entry name" value="HEAT-SHOCK PROTEIN 20 FAMILY MEMBER"/>
    <property type="match status" value="1"/>
</dbReference>
<feature type="compositionally biased region" description="Polar residues" evidence="4">
    <location>
        <begin position="684"/>
        <end position="695"/>
    </location>
</feature>
<keyword evidence="6" id="KW-0413">Isomerase</keyword>
<dbReference type="InterPro" id="IPR031107">
    <property type="entry name" value="Small_HSP"/>
</dbReference>
<sequence>MSYYNHPLSLYDILQAFEDSRATPQTRGPPQRQAVRPNYYYPEEPQQYAPRYRQPQNYYYNDEDSNTAEERSDFDADADAESDDPRGVLYRSLYGDAPYYVTHPRHHHHGHRHRSHRPKRVPYDYAYPEQPQEKELAPEPQAEPVITLGDLIASALGAGDVTAPGKVETVKKGAILQEPKKELLNKALKEEGKTEGDASVSESQPSSGKEPAPESQSFQTPKPVSRKPSAFNLHKPAPSPPLDSFQVSKPQLRKSKPFSPPINVYDLKEKYVVVVSLPGADKSSFHIDFHPTSHELLIKGEVKNKYYHESNDDESYLKISEQRFGSFERTIKLPTLPRVEDENIKATYSNGLLELVIPKITPDSHEKVKRRIDIEEVEDEELRREANGGFLVNHNRMNIHYYAVFAYICRCNRFLIHTPMSLEPPTADKVVLTTTKGPITLCLWTKEVPIITDRVMKALCEGLVFQPIVPKELIQLSLPINEKLSLEAHSRLKFNQRGIVGFNHTTNELFFTVKPMPEFNNKFTVVGKCGDDTIFTVININESELAPGTNGTALYPTKIDEVTLSAEFLSGVQKRPTPVKATEPEKKKRRKVVLDLFEEDDAVIDPDQFRLKSAHDTLQDKTLSREKVKIEDRHSENKQNLVQNQEQPDAAVIPSQIPKNSPVEKTLNQVEELKANLRGKSSAPKPQSEPTKSSSKTIKELKTLELLERFKQKLTDGSLNPKLTTHKLSFKDNPDNATSTNDGEVVVIESQSTPDD</sequence>
<name>C4R9G1_KOMPG</name>
<feature type="region of interest" description="Disordered" evidence="4">
    <location>
        <begin position="22"/>
        <end position="86"/>
    </location>
</feature>
<dbReference type="FunCoup" id="C4R9G1">
    <property type="interactions" value="711"/>
</dbReference>
<dbReference type="Gene3D" id="2.40.100.10">
    <property type="entry name" value="Cyclophilin-like"/>
    <property type="match status" value="1"/>
</dbReference>
<dbReference type="EMBL" id="FN392323">
    <property type="protein sequence ID" value="CAY67056.1"/>
    <property type="molecule type" value="Genomic_DNA"/>
</dbReference>
<feature type="region of interest" description="Disordered" evidence="4">
    <location>
        <begin position="676"/>
        <end position="701"/>
    </location>
</feature>
<dbReference type="InterPro" id="IPR002068">
    <property type="entry name" value="A-crystallin/Hsp20_dom"/>
</dbReference>
<evidence type="ECO:0000256" key="3">
    <source>
        <dbReference type="RuleBase" id="RU003616"/>
    </source>
</evidence>
<feature type="region of interest" description="Disordered" evidence="4">
    <location>
        <begin position="716"/>
        <end position="756"/>
    </location>
</feature>
<dbReference type="CDD" id="cd06464">
    <property type="entry name" value="ACD_sHsps-like"/>
    <property type="match status" value="1"/>
</dbReference>
<comment type="similarity">
    <text evidence="2 3">Belongs to the small heat shock protein (HSP20) family.</text>
</comment>
<proteinExistence type="inferred from homology"/>
<dbReference type="Gene3D" id="2.60.40.790">
    <property type="match status" value="1"/>
</dbReference>
<dbReference type="SUPFAM" id="SSF50891">
    <property type="entry name" value="Cyclophilin-like"/>
    <property type="match status" value="1"/>
</dbReference>
<keyword evidence="1" id="KW-0346">Stress response</keyword>
<dbReference type="GO" id="GO:0016853">
    <property type="term" value="F:isomerase activity"/>
    <property type="evidence" value="ECO:0007669"/>
    <property type="project" value="UniProtKB-KW"/>
</dbReference>
<accession>C4R9G1</accession>
<feature type="domain" description="SHSP" evidence="5">
    <location>
        <begin position="253"/>
        <end position="375"/>
    </location>
</feature>
<gene>
    <name evidence="6" type="ordered locus">PAS_c034_0039</name>
</gene>
<feature type="compositionally biased region" description="Polar residues" evidence="4">
    <location>
        <begin position="638"/>
        <end position="647"/>
    </location>
</feature>